<dbReference type="GO" id="GO:0005886">
    <property type="term" value="C:plasma membrane"/>
    <property type="evidence" value="ECO:0007669"/>
    <property type="project" value="UniProtKB-SubCell"/>
</dbReference>
<evidence type="ECO:0000256" key="3">
    <source>
        <dbReference type="ARBA" id="ARBA00012438"/>
    </source>
</evidence>
<proteinExistence type="predicted"/>
<dbReference type="InterPro" id="IPR033479">
    <property type="entry name" value="dCache_1"/>
</dbReference>
<dbReference type="SUPFAM" id="SSF47384">
    <property type="entry name" value="Homodimeric domain of signal transducing histidine kinase"/>
    <property type="match status" value="1"/>
</dbReference>
<evidence type="ECO:0000256" key="13">
    <source>
        <dbReference type="ARBA" id="ARBA00023012"/>
    </source>
</evidence>
<dbReference type="PRINTS" id="PR00344">
    <property type="entry name" value="BCTRLSENSOR"/>
</dbReference>
<keyword evidence="13" id="KW-0902">Two-component regulatory system</keyword>
<evidence type="ECO:0000256" key="9">
    <source>
        <dbReference type="ARBA" id="ARBA00022741"/>
    </source>
</evidence>
<dbReference type="PANTHER" id="PTHR43065:SF46">
    <property type="entry name" value="C4-DICARBOXYLATE TRANSPORT SENSOR PROTEIN DCTB"/>
    <property type="match status" value="1"/>
</dbReference>
<feature type="domain" description="Histidine kinase" evidence="17">
    <location>
        <begin position="390"/>
        <end position="603"/>
    </location>
</feature>
<dbReference type="FunFam" id="1.10.287.130:FF:000049">
    <property type="entry name" value="C4-dicarboxylate transport sensor protein DctB"/>
    <property type="match status" value="1"/>
</dbReference>
<dbReference type="EC" id="2.7.13.3" evidence="3"/>
<dbReference type="Gene3D" id="1.10.287.130">
    <property type="match status" value="1"/>
</dbReference>
<evidence type="ECO:0000256" key="15">
    <source>
        <dbReference type="ARBA" id="ARBA00073143"/>
    </source>
</evidence>
<keyword evidence="7" id="KW-0808">Transferase</keyword>
<keyword evidence="14 16" id="KW-0472">Membrane</keyword>
<evidence type="ECO:0000313" key="18">
    <source>
        <dbReference type="EMBL" id="QTR53099.1"/>
    </source>
</evidence>
<dbReference type="PROSITE" id="PS50109">
    <property type="entry name" value="HIS_KIN"/>
    <property type="match status" value="1"/>
</dbReference>
<comment type="subcellular location">
    <subcellularLocation>
        <location evidence="2">Cell inner membrane</location>
        <topology evidence="2">Multi-pass membrane protein</topology>
    </subcellularLocation>
</comment>
<keyword evidence="19" id="KW-1185">Reference proteome</keyword>
<keyword evidence="12 16" id="KW-1133">Transmembrane helix</keyword>
<dbReference type="InterPro" id="IPR017055">
    <property type="entry name" value="Sig_transdc_His_kinase_DctB"/>
</dbReference>
<accession>A0A975F8Z4</accession>
<keyword evidence="9" id="KW-0547">Nucleotide-binding</keyword>
<dbReference type="PANTHER" id="PTHR43065">
    <property type="entry name" value="SENSOR HISTIDINE KINASE"/>
    <property type="match status" value="1"/>
</dbReference>
<evidence type="ECO:0000256" key="6">
    <source>
        <dbReference type="ARBA" id="ARBA00022553"/>
    </source>
</evidence>
<evidence type="ECO:0000313" key="19">
    <source>
        <dbReference type="Proteomes" id="UP000672009"/>
    </source>
</evidence>
<evidence type="ECO:0000256" key="7">
    <source>
        <dbReference type="ARBA" id="ARBA00022679"/>
    </source>
</evidence>
<dbReference type="CDD" id="cd12914">
    <property type="entry name" value="PDC1_DGC_like"/>
    <property type="match status" value="1"/>
</dbReference>
<dbReference type="KEGG" id="tun:J9260_15540"/>
<dbReference type="Pfam" id="PF02518">
    <property type="entry name" value="HATPase_c"/>
    <property type="match status" value="1"/>
</dbReference>
<evidence type="ECO:0000256" key="16">
    <source>
        <dbReference type="SAM" id="Phobius"/>
    </source>
</evidence>
<gene>
    <name evidence="18" type="ORF">J9260_15540</name>
</gene>
<dbReference type="Gene3D" id="3.30.450.20">
    <property type="entry name" value="PAS domain"/>
    <property type="match status" value="2"/>
</dbReference>
<dbReference type="CDD" id="cd00082">
    <property type="entry name" value="HisKA"/>
    <property type="match status" value="1"/>
</dbReference>
<comment type="catalytic activity">
    <reaction evidence="1">
        <text>ATP + protein L-histidine = ADP + protein N-phospho-L-histidine.</text>
        <dbReference type="EC" id="2.7.13.3"/>
    </reaction>
</comment>
<keyword evidence="11" id="KW-0067">ATP-binding</keyword>
<reference evidence="18" key="1">
    <citation type="submission" date="2021-04" db="EMBL/GenBank/DDBJ databases">
        <title>Genomics, taxonomy and metabolism of representatives of sulfur bacteria of the genus Thiothrix: Thiothrix fructosivorans QT, Thiothrix unzii A1T and three new species, Thiothrix subterranea sp. nov., Thiothrix litoralis sp. nov. and 'Candidatus Thiothrix anitrata' sp. nov.</title>
        <authorList>
            <person name="Ravin N.V."/>
            <person name="Smolyakov D."/>
            <person name="Rudenko T.S."/>
            <person name="Mardanov A.V."/>
            <person name="Beletsky A.V."/>
            <person name="Markov N.D."/>
            <person name="Fomenkov A.I."/>
            <person name="Roberts R.J."/>
            <person name="Karnachuk O.V."/>
            <person name="Novikov A."/>
            <person name="Grabovich M.Y."/>
        </authorList>
    </citation>
    <scope>NUCLEOTIDE SEQUENCE</scope>
    <source>
        <strain evidence="18">A1</strain>
    </source>
</reference>
<dbReference type="InterPro" id="IPR029151">
    <property type="entry name" value="Sensor-like_sf"/>
</dbReference>
<dbReference type="InterPro" id="IPR003594">
    <property type="entry name" value="HATPase_dom"/>
</dbReference>
<keyword evidence="6" id="KW-0597">Phosphoprotein</keyword>
<dbReference type="InterPro" id="IPR004358">
    <property type="entry name" value="Sig_transdc_His_kin-like_C"/>
</dbReference>
<feature type="transmembrane region" description="Helical" evidence="16">
    <location>
        <begin position="34"/>
        <end position="55"/>
    </location>
</feature>
<dbReference type="RefSeq" id="WP_210218626.1">
    <property type="nucleotide sequence ID" value="NZ_CP072793.1"/>
</dbReference>
<dbReference type="GO" id="GO:0000155">
    <property type="term" value="F:phosphorelay sensor kinase activity"/>
    <property type="evidence" value="ECO:0007669"/>
    <property type="project" value="InterPro"/>
</dbReference>
<dbReference type="Proteomes" id="UP000672009">
    <property type="component" value="Chromosome"/>
</dbReference>
<dbReference type="SMART" id="SM00388">
    <property type="entry name" value="HisKA"/>
    <property type="match status" value="1"/>
</dbReference>
<dbReference type="AlphaFoldDB" id="A0A975F8Z4"/>
<evidence type="ECO:0000259" key="17">
    <source>
        <dbReference type="PROSITE" id="PS50109"/>
    </source>
</evidence>
<dbReference type="SUPFAM" id="SSF103190">
    <property type="entry name" value="Sensory domain-like"/>
    <property type="match status" value="1"/>
</dbReference>
<evidence type="ECO:0000256" key="5">
    <source>
        <dbReference type="ARBA" id="ARBA00022519"/>
    </source>
</evidence>
<dbReference type="InterPro" id="IPR003661">
    <property type="entry name" value="HisK_dim/P_dom"/>
</dbReference>
<evidence type="ECO:0000256" key="12">
    <source>
        <dbReference type="ARBA" id="ARBA00022989"/>
    </source>
</evidence>
<evidence type="ECO:0000256" key="10">
    <source>
        <dbReference type="ARBA" id="ARBA00022777"/>
    </source>
</evidence>
<sequence length="606" mass="67724">MLTPIHTLYQRSEVSLLRLLFSPTRLTHYRLGKALVAGLLGLFSIITLLTVYHTVRKNAAESLERDAYNALTQLHSQLLGALESHAYLPALLASGHEVHDFLERAPATQSVEALNRYLEQANRIAETADIYLMQADGLTIAASNWRSPATFIGRNFAFRPYFQEAMQGKISRYYALGTTSGERGYYFSAPVKATDGTVSGVVVVKIAVDPLENLAKQRGMSFIVTDPDDVVFMSDRSAWHYRAVQPLTSAKLTALRESRRYGDRQITPLTELNLQPGKNGQHANDLTRNYLVLYQDMRETAGWQLYLLADWGRVTRTVSVAVILAGVMLLLSILLIYLLWKNQRQRRDYEQRTREELAAKVEERTRELRHTQEELVQAAKMAALGQLSAGINHELNNPLTAIRAYADNAVQFLDIGKHAIARENLCEIVGLTERMATITRQLKTFSRKSSGQMETCDLHRALDSALSIVQPKLSQSRVRLTQQRTDDTRYVQADLVWLEQILVNLISNAVEAVQEQLDQQVWITLQTTDTHISVSVRDNGMGISEAAMPHVFEAFFTTKTIGKGLGLGLSISYRLAKDMHGHLSVCNSPEGGAIFTLSLQPAIAGA</sequence>
<keyword evidence="5" id="KW-0997">Cell inner membrane</keyword>
<evidence type="ECO:0000256" key="4">
    <source>
        <dbReference type="ARBA" id="ARBA00022475"/>
    </source>
</evidence>
<protein>
    <recommendedName>
        <fullName evidence="15">C4-dicarboxylate transport sensor protein DctB</fullName>
        <ecNumber evidence="3">2.7.13.3</ecNumber>
    </recommendedName>
</protein>
<keyword evidence="8 16" id="KW-0812">Transmembrane</keyword>
<dbReference type="PIRSF" id="PIRSF036431">
    <property type="entry name" value="STHK_DctB"/>
    <property type="match status" value="1"/>
</dbReference>
<dbReference type="InterPro" id="IPR036097">
    <property type="entry name" value="HisK_dim/P_sf"/>
</dbReference>
<dbReference type="InterPro" id="IPR036890">
    <property type="entry name" value="HATPase_C_sf"/>
</dbReference>
<evidence type="ECO:0000256" key="8">
    <source>
        <dbReference type="ARBA" id="ARBA00022692"/>
    </source>
</evidence>
<dbReference type="GO" id="GO:0005524">
    <property type="term" value="F:ATP binding"/>
    <property type="evidence" value="ECO:0007669"/>
    <property type="project" value="UniProtKB-KW"/>
</dbReference>
<dbReference type="Gene3D" id="3.30.565.10">
    <property type="entry name" value="Histidine kinase-like ATPase, C-terminal domain"/>
    <property type="match status" value="1"/>
</dbReference>
<evidence type="ECO:0000256" key="11">
    <source>
        <dbReference type="ARBA" id="ARBA00022840"/>
    </source>
</evidence>
<feature type="transmembrane region" description="Helical" evidence="16">
    <location>
        <begin position="318"/>
        <end position="340"/>
    </location>
</feature>
<evidence type="ECO:0000256" key="1">
    <source>
        <dbReference type="ARBA" id="ARBA00000085"/>
    </source>
</evidence>
<evidence type="ECO:0000256" key="14">
    <source>
        <dbReference type="ARBA" id="ARBA00023136"/>
    </source>
</evidence>
<dbReference type="EMBL" id="CP072793">
    <property type="protein sequence ID" value="QTR53099.1"/>
    <property type="molecule type" value="Genomic_DNA"/>
</dbReference>
<keyword evidence="4" id="KW-1003">Cell membrane</keyword>
<dbReference type="Pfam" id="PF02743">
    <property type="entry name" value="dCache_1"/>
    <property type="match status" value="1"/>
</dbReference>
<dbReference type="Pfam" id="PF00512">
    <property type="entry name" value="HisKA"/>
    <property type="match status" value="1"/>
</dbReference>
<dbReference type="SUPFAM" id="SSF55874">
    <property type="entry name" value="ATPase domain of HSP90 chaperone/DNA topoisomerase II/histidine kinase"/>
    <property type="match status" value="1"/>
</dbReference>
<dbReference type="InterPro" id="IPR005467">
    <property type="entry name" value="His_kinase_dom"/>
</dbReference>
<dbReference type="SMART" id="SM00387">
    <property type="entry name" value="HATPase_c"/>
    <property type="match status" value="1"/>
</dbReference>
<evidence type="ECO:0000256" key="2">
    <source>
        <dbReference type="ARBA" id="ARBA00004429"/>
    </source>
</evidence>
<organism evidence="18 19">
    <name type="scientific">Thiothrix unzii</name>
    <dbReference type="NCBI Taxonomy" id="111769"/>
    <lineage>
        <taxon>Bacteria</taxon>
        <taxon>Pseudomonadati</taxon>
        <taxon>Pseudomonadota</taxon>
        <taxon>Gammaproteobacteria</taxon>
        <taxon>Thiotrichales</taxon>
        <taxon>Thiotrichaceae</taxon>
        <taxon>Thiothrix</taxon>
    </lineage>
</organism>
<keyword evidence="10 18" id="KW-0418">Kinase</keyword>
<dbReference type="FunFam" id="3.30.450.20:FF:000127">
    <property type="entry name" value="C4-dicarboxylate transport sensor protein"/>
    <property type="match status" value="1"/>
</dbReference>
<name>A0A975F8Z4_9GAMM</name>